<evidence type="ECO:0000313" key="11">
    <source>
        <dbReference type="Proteomes" id="UP000076848"/>
    </source>
</evidence>
<dbReference type="Pfam" id="PF02879">
    <property type="entry name" value="PGM_PMM_II"/>
    <property type="match status" value="1"/>
</dbReference>
<dbReference type="Pfam" id="PF02880">
    <property type="entry name" value="PGM_PMM_III"/>
    <property type="match status" value="1"/>
</dbReference>
<evidence type="ECO:0000256" key="2">
    <source>
        <dbReference type="ARBA" id="ARBA00010231"/>
    </source>
</evidence>
<dbReference type="GO" id="GO:0004615">
    <property type="term" value="F:phosphomannomutase activity"/>
    <property type="evidence" value="ECO:0007669"/>
    <property type="project" value="UniProtKB-EC"/>
</dbReference>
<dbReference type="EMBL" id="FKIF01000001">
    <property type="protein sequence ID" value="SAI65547.1"/>
    <property type="molecule type" value="Genomic_DNA"/>
</dbReference>
<dbReference type="SUPFAM" id="SSF55957">
    <property type="entry name" value="Phosphoglucomutase, C-terminal domain"/>
    <property type="match status" value="1"/>
</dbReference>
<keyword evidence="4" id="KW-0479">Metal-binding</keyword>
<dbReference type="Pfam" id="PF02878">
    <property type="entry name" value="PGM_PMM_I"/>
    <property type="match status" value="1"/>
</dbReference>
<accession>A0A157S564</accession>
<evidence type="ECO:0000256" key="6">
    <source>
        <dbReference type="ARBA" id="ARBA00023235"/>
    </source>
</evidence>
<comment type="cofactor">
    <cofactor evidence="1">
        <name>Mg(2+)</name>
        <dbReference type="ChEBI" id="CHEBI:18420"/>
    </cofactor>
</comment>
<keyword evidence="3" id="KW-0597">Phosphoprotein</keyword>
<dbReference type="InterPro" id="IPR016055">
    <property type="entry name" value="A-D-PHexomutase_a/b/a-I/II/III"/>
</dbReference>
<organism evidence="10 11">
    <name type="scientific">Bordetella ansorpii</name>
    <dbReference type="NCBI Taxonomy" id="288768"/>
    <lineage>
        <taxon>Bacteria</taxon>
        <taxon>Pseudomonadati</taxon>
        <taxon>Pseudomonadota</taxon>
        <taxon>Betaproteobacteria</taxon>
        <taxon>Burkholderiales</taxon>
        <taxon>Alcaligenaceae</taxon>
        <taxon>Bordetella</taxon>
    </lineage>
</organism>
<evidence type="ECO:0000259" key="7">
    <source>
        <dbReference type="Pfam" id="PF02878"/>
    </source>
</evidence>
<evidence type="ECO:0000256" key="3">
    <source>
        <dbReference type="ARBA" id="ARBA00022553"/>
    </source>
</evidence>
<comment type="similarity">
    <text evidence="2">Belongs to the phosphohexose mutase family.</text>
</comment>
<dbReference type="Proteomes" id="UP000076848">
    <property type="component" value="Unassembled WGS sequence"/>
</dbReference>
<dbReference type="PANTHER" id="PTHR43771">
    <property type="entry name" value="PHOSPHOMANNOMUTASE"/>
    <property type="match status" value="1"/>
</dbReference>
<dbReference type="SUPFAM" id="SSF53738">
    <property type="entry name" value="Phosphoglucomutase, first 3 domains"/>
    <property type="match status" value="3"/>
</dbReference>
<dbReference type="InterPro" id="IPR005845">
    <property type="entry name" value="A-D-PHexomutase_a/b/a-II"/>
</dbReference>
<dbReference type="EC" id="5.4.2.2" evidence="10"/>
<evidence type="ECO:0000256" key="1">
    <source>
        <dbReference type="ARBA" id="ARBA00001946"/>
    </source>
</evidence>
<evidence type="ECO:0000259" key="8">
    <source>
        <dbReference type="Pfam" id="PF02879"/>
    </source>
</evidence>
<feature type="domain" description="Alpha-D-phosphohexomutase alpha/beta/alpha" evidence="9">
    <location>
        <begin position="261"/>
        <end position="370"/>
    </location>
</feature>
<feature type="domain" description="Alpha-D-phosphohexomutase alpha/beta/alpha" evidence="8">
    <location>
        <begin position="166"/>
        <end position="254"/>
    </location>
</feature>
<dbReference type="STRING" id="288768.SAMEA3906486_00290"/>
<dbReference type="GO" id="GO:0005975">
    <property type="term" value="P:carbohydrate metabolic process"/>
    <property type="evidence" value="ECO:0007669"/>
    <property type="project" value="InterPro"/>
</dbReference>
<dbReference type="GO" id="GO:0046872">
    <property type="term" value="F:metal ion binding"/>
    <property type="evidence" value="ECO:0007669"/>
    <property type="project" value="UniProtKB-KW"/>
</dbReference>
<dbReference type="InterPro" id="IPR005844">
    <property type="entry name" value="A-D-PHexomutase_a/b/a-I"/>
</dbReference>
<name>A0A157S564_9BORD</name>
<evidence type="ECO:0000313" key="10">
    <source>
        <dbReference type="EMBL" id="SAI65547.1"/>
    </source>
</evidence>
<proteinExistence type="inferred from homology"/>
<dbReference type="InterPro" id="IPR005846">
    <property type="entry name" value="A-D-PHexomutase_a/b/a-III"/>
</dbReference>
<evidence type="ECO:0000259" key="9">
    <source>
        <dbReference type="Pfam" id="PF02880"/>
    </source>
</evidence>
<sequence length="463" mass="50154">MHHPAPAAVPGFASQAFRTDDVRGRFGQEIDHRFAHAFGRAVGERAMRSGCRSVVVGRDARLSSIELAAALQAGIRDTGMNIIDIGMAPTPLTWFAARLTDTGAAVSVTGGHDEEASNGFKVMLGGSVLGGPALQALRPAMQPSTAHQDGRYGTRTGMDAARCYAARVASDVILARTVKVALDCSDSVRALAVEVLEETGCEVLDVSRQPRYEAGSHDPRHALPRLATYLRHTDCEIGLLLGGDGDRIGVAHRSGIATGTDRLALLLARDMLPGRAGMRVLHDVGSTRLLPREVRQLGGFPVMCHGGEVCMATQMRQSDAMLGAEMNGSIRFRDRWNGYSDGLYAAVRLLEILSRHPDAGEALEALPQTYSTPEFRLALHYGEPDRLIEALRADGQFARARSIRHVEGVRVEYDDGFAMARVAPAGIAVLMRFEGDDGAALWRIQEEFRRHLLEFSPGLKLPF</sequence>
<keyword evidence="11" id="KW-1185">Reference proteome</keyword>
<dbReference type="PANTHER" id="PTHR43771:SF2">
    <property type="entry name" value="PHOSPHOMANNOMUTASE_PHOSPHOGLUCOMUTASE"/>
    <property type="match status" value="1"/>
</dbReference>
<feature type="domain" description="Alpha-D-phosphohexomutase alpha/beta/alpha" evidence="7">
    <location>
        <begin position="15"/>
        <end position="129"/>
    </location>
</feature>
<protein>
    <submittedName>
        <fullName evidence="10">Phosphoglucomutase</fullName>
        <ecNumber evidence="10">5.4.2.2</ecNumber>
        <ecNumber evidence="10">5.4.2.8</ecNumber>
    </submittedName>
</protein>
<dbReference type="Gene3D" id="3.40.120.10">
    <property type="entry name" value="Alpha-D-Glucose-1,6-Bisphosphate, subunit A, domain 3"/>
    <property type="match status" value="3"/>
</dbReference>
<evidence type="ECO:0000256" key="5">
    <source>
        <dbReference type="ARBA" id="ARBA00022842"/>
    </source>
</evidence>
<dbReference type="Gene3D" id="3.30.310.50">
    <property type="entry name" value="Alpha-D-phosphohexomutase, C-terminal domain"/>
    <property type="match status" value="1"/>
</dbReference>
<dbReference type="AlphaFoldDB" id="A0A157S564"/>
<evidence type="ECO:0000256" key="4">
    <source>
        <dbReference type="ARBA" id="ARBA00022723"/>
    </source>
</evidence>
<keyword evidence="6 10" id="KW-0413">Isomerase</keyword>
<dbReference type="RefSeq" id="WP_066122745.1">
    <property type="nucleotide sequence ID" value="NZ_FKIF01000001.1"/>
</dbReference>
<gene>
    <name evidence="10" type="primary">pgm_1</name>
    <name evidence="10" type="ORF">SAMEA3906486_00290</name>
</gene>
<dbReference type="OrthoDB" id="9803322at2"/>
<dbReference type="InterPro" id="IPR036900">
    <property type="entry name" value="A-D-PHexomutase_C_sf"/>
</dbReference>
<keyword evidence="5" id="KW-0460">Magnesium</keyword>
<dbReference type="EC" id="5.4.2.8" evidence="10"/>
<dbReference type="GO" id="GO:0004614">
    <property type="term" value="F:phosphoglucomutase activity"/>
    <property type="evidence" value="ECO:0007669"/>
    <property type="project" value="UniProtKB-EC"/>
</dbReference>
<reference evidence="10 11" key="1">
    <citation type="submission" date="2016-04" db="EMBL/GenBank/DDBJ databases">
        <authorList>
            <consortium name="Pathogen Informatics"/>
        </authorList>
    </citation>
    <scope>NUCLEOTIDE SEQUENCE [LARGE SCALE GENOMIC DNA]</scope>
    <source>
        <strain evidence="10 11">H050680373</strain>
    </source>
</reference>